<dbReference type="InterPro" id="IPR006549">
    <property type="entry name" value="HAD-SF_hydro_IIIA"/>
</dbReference>
<dbReference type="SUPFAM" id="SSF56784">
    <property type="entry name" value="HAD-like"/>
    <property type="match status" value="1"/>
</dbReference>
<accession>A0A2W4UKY2</accession>
<evidence type="ECO:0000313" key="1">
    <source>
        <dbReference type="EMBL" id="PZO21112.1"/>
    </source>
</evidence>
<reference evidence="2" key="1">
    <citation type="submission" date="2018-04" db="EMBL/GenBank/DDBJ databases">
        <authorList>
            <person name="Cornet L."/>
        </authorList>
    </citation>
    <scope>NUCLEOTIDE SEQUENCE [LARGE SCALE GENOMIC DNA]</scope>
</reference>
<dbReference type="InterPro" id="IPR010021">
    <property type="entry name" value="PGPP1/Gep4"/>
</dbReference>
<dbReference type="InterPro" id="IPR036412">
    <property type="entry name" value="HAD-like_sf"/>
</dbReference>
<dbReference type="EMBL" id="QBMC01000023">
    <property type="protein sequence ID" value="PZO21112.1"/>
    <property type="molecule type" value="Genomic_DNA"/>
</dbReference>
<comment type="caution">
    <text evidence="1">The sequence shown here is derived from an EMBL/GenBank/DDBJ whole genome shotgun (WGS) entry which is preliminary data.</text>
</comment>
<gene>
    <name evidence="1" type="ORF">DCF25_05555</name>
</gene>
<dbReference type="Pfam" id="PF00702">
    <property type="entry name" value="Hydrolase"/>
    <property type="match status" value="1"/>
</dbReference>
<dbReference type="GO" id="GO:0008962">
    <property type="term" value="F:phosphatidylglycerophosphatase activity"/>
    <property type="evidence" value="ECO:0007669"/>
    <property type="project" value="InterPro"/>
</dbReference>
<reference evidence="1 2" key="2">
    <citation type="submission" date="2018-06" db="EMBL/GenBank/DDBJ databases">
        <title>Metagenomic assembly of (sub)arctic Cyanobacteria and their associated microbiome from non-axenic cultures.</title>
        <authorList>
            <person name="Baurain D."/>
        </authorList>
    </citation>
    <scope>NUCLEOTIDE SEQUENCE [LARGE SCALE GENOMIC DNA]</scope>
    <source>
        <strain evidence="1">ULC129bin1</strain>
    </source>
</reference>
<dbReference type="PANTHER" id="PTHR19288:SF25">
    <property type="entry name" value="PHOSPHATIDYLGLYCEROPHOSPHATASE GEP4, MITOCHONDRIAL"/>
    <property type="match status" value="1"/>
</dbReference>
<dbReference type="PANTHER" id="PTHR19288">
    <property type="entry name" value="4-NITROPHENYLPHOSPHATASE-RELATED"/>
    <property type="match status" value="1"/>
</dbReference>
<dbReference type="NCBIfam" id="TIGR01662">
    <property type="entry name" value="HAD-SF-IIIA"/>
    <property type="match status" value="1"/>
</dbReference>
<dbReference type="NCBIfam" id="TIGR01668">
    <property type="entry name" value="YqeG_hyp_ppase"/>
    <property type="match status" value="1"/>
</dbReference>
<dbReference type="InterPro" id="IPR023214">
    <property type="entry name" value="HAD_sf"/>
</dbReference>
<protein>
    <submittedName>
        <fullName evidence="1">YqeG family HAD IIIA-type phosphatase</fullName>
    </submittedName>
</protein>
<sequence>MKRKFIEPHLNGGSQEATVSSRYRFPKQIHSLASVNLEYLIDSRIQGIILDLDNTIVSEDDRYLSRHAIAWIAQAQQQGLKLFILSNGKRRYRVDYWSERLNIPAISPAKKPFPSAFRRAIKHMQVDPKRVVVIGDSRHTDILGAWLVGCPNIQVASLPHPPRWWESLLGKYVQIPHVDREALEDFQSSHCYNTP</sequence>
<evidence type="ECO:0000313" key="2">
    <source>
        <dbReference type="Proteomes" id="UP000249354"/>
    </source>
</evidence>
<dbReference type="GO" id="GO:0005737">
    <property type="term" value="C:cytoplasm"/>
    <property type="evidence" value="ECO:0007669"/>
    <property type="project" value="TreeGrafter"/>
</dbReference>
<name>A0A2W4UKY2_9CYAN</name>
<proteinExistence type="predicted"/>
<dbReference type="Gene3D" id="3.40.50.1000">
    <property type="entry name" value="HAD superfamily/HAD-like"/>
    <property type="match status" value="1"/>
</dbReference>
<dbReference type="AlphaFoldDB" id="A0A2W4UKY2"/>
<dbReference type="Proteomes" id="UP000249354">
    <property type="component" value="Unassembled WGS sequence"/>
</dbReference>
<organism evidence="1 2">
    <name type="scientific">Leptolyngbya foveolarum</name>
    <dbReference type="NCBI Taxonomy" id="47253"/>
    <lineage>
        <taxon>Bacteria</taxon>
        <taxon>Bacillati</taxon>
        <taxon>Cyanobacteriota</taxon>
        <taxon>Cyanophyceae</taxon>
        <taxon>Leptolyngbyales</taxon>
        <taxon>Leptolyngbyaceae</taxon>
        <taxon>Leptolyngbya group</taxon>
        <taxon>Leptolyngbya</taxon>
    </lineage>
</organism>